<name>A0ABY5QPJ7_9HYPH</name>
<evidence type="ECO:0000313" key="2">
    <source>
        <dbReference type="Proteomes" id="UP001058098"/>
    </source>
</evidence>
<protein>
    <submittedName>
        <fullName evidence="1">Uncharacterized protein</fullName>
    </submittedName>
</protein>
<dbReference type="Proteomes" id="UP001058098">
    <property type="component" value="Chromosome"/>
</dbReference>
<organism evidence="1 2">
    <name type="scientific">Mesorhizobium onobrychidis</name>
    <dbReference type="NCBI Taxonomy" id="2775404"/>
    <lineage>
        <taxon>Bacteria</taxon>
        <taxon>Pseudomonadati</taxon>
        <taxon>Pseudomonadota</taxon>
        <taxon>Alphaproteobacteria</taxon>
        <taxon>Hyphomicrobiales</taxon>
        <taxon>Phyllobacteriaceae</taxon>
        <taxon>Mesorhizobium</taxon>
    </lineage>
</organism>
<keyword evidence="2" id="KW-1185">Reference proteome</keyword>
<proteinExistence type="predicted"/>
<dbReference type="RefSeq" id="WP_258116662.1">
    <property type="nucleotide sequence ID" value="NZ_CP062229.1"/>
</dbReference>
<sequence>MKDNIAHYMETAERLELLIPTFDPANGDMILVFKTEAANGGRSLRLSPELGAEFRSYIFRAMREKAN</sequence>
<accession>A0ABY5QPJ7</accession>
<dbReference type="EMBL" id="CP062229">
    <property type="protein sequence ID" value="UVC12958.1"/>
    <property type="molecule type" value="Genomic_DNA"/>
</dbReference>
<reference evidence="1" key="1">
    <citation type="submission" date="2020-09" db="EMBL/GenBank/DDBJ databases">
        <title>Rhizobia associated with sainfoin plants.</title>
        <authorList>
            <person name="Asharfi S."/>
            <person name="Kuzmanovic N."/>
            <person name="Bunk B."/>
            <person name="Sproeer C."/>
            <person name="Becker M."/>
            <person name="Thuenen T."/>
        </authorList>
    </citation>
    <scope>NUCLEOTIDE SEQUENCE</scope>
    <source>
        <strain evidence="1">OM4</strain>
    </source>
</reference>
<evidence type="ECO:0000313" key="1">
    <source>
        <dbReference type="EMBL" id="UVC12958.1"/>
    </source>
</evidence>
<gene>
    <name evidence="1" type="ORF">IHQ72_19555</name>
</gene>